<comment type="similarity">
    <text evidence="1">Belongs to the LysR transcriptional regulatory family.</text>
</comment>
<organism evidence="6 7">
    <name type="scientific">Vibrio inusitatus NBRC 102082</name>
    <dbReference type="NCBI Taxonomy" id="1219070"/>
    <lineage>
        <taxon>Bacteria</taxon>
        <taxon>Pseudomonadati</taxon>
        <taxon>Pseudomonadota</taxon>
        <taxon>Gammaproteobacteria</taxon>
        <taxon>Vibrionales</taxon>
        <taxon>Vibrionaceae</taxon>
        <taxon>Vibrio</taxon>
    </lineage>
</organism>
<dbReference type="GO" id="GO:0003700">
    <property type="term" value="F:DNA-binding transcription factor activity"/>
    <property type="evidence" value="ECO:0007669"/>
    <property type="project" value="InterPro"/>
</dbReference>
<protein>
    <submittedName>
        <fullName evidence="6">Transcriptional regulator LeuO</fullName>
    </submittedName>
</protein>
<proteinExistence type="inferred from homology"/>
<dbReference type="InterPro" id="IPR036390">
    <property type="entry name" value="WH_DNA-bd_sf"/>
</dbReference>
<dbReference type="Pfam" id="PF03466">
    <property type="entry name" value="LysR_substrate"/>
    <property type="match status" value="1"/>
</dbReference>
<evidence type="ECO:0000259" key="5">
    <source>
        <dbReference type="PROSITE" id="PS50931"/>
    </source>
</evidence>
<dbReference type="EMBL" id="BJLF01000005">
    <property type="protein sequence ID" value="GEA50500.1"/>
    <property type="molecule type" value="Genomic_DNA"/>
</dbReference>
<dbReference type="InterPro" id="IPR000847">
    <property type="entry name" value="LysR_HTH_N"/>
</dbReference>
<comment type="caution">
    <text evidence="6">The sequence shown here is derived from an EMBL/GenBank/DDBJ whole genome shotgun (WGS) entry which is preliminary data.</text>
</comment>
<dbReference type="Proteomes" id="UP000318717">
    <property type="component" value="Unassembled WGS sequence"/>
</dbReference>
<dbReference type="OrthoDB" id="8720143at2"/>
<feature type="domain" description="HTH lysR-type" evidence="5">
    <location>
        <begin position="23"/>
        <end position="80"/>
    </location>
</feature>
<dbReference type="InterPro" id="IPR050389">
    <property type="entry name" value="LysR-type_TF"/>
</dbReference>
<evidence type="ECO:0000256" key="1">
    <source>
        <dbReference type="ARBA" id="ARBA00009437"/>
    </source>
</evidence>
<dbReference type="Gene3D" id="3.40.190.10">
    <property type="entry name" value="Periplasmic binding protein-like II"/>
    <property type="match status" value="2"/>
</dbReference>
<keyword evidence="2" id="KW-0805">Transcription regulation</keyword>
<keyword evidence="7" id="KW-1185">Reference proteome</keyword>
<name>A0A4Y3HUR0_9VIBR</name>
<evidence type="ECO:0000256" key="3">
    <source>
        <dbReference type="ARBA" id="ARBA00023125"/>
    </source>
</evidence>
<dbReference type="AlphaFoldDB" id="A0A4Y3HUR0"/>
<evidence type="ECO:0000313" key="7">
    <source>
        <dbReference type="Proteomes" id="UP000318717"/>
    </source>
</evidence>
<dbReference type="PROSITE" id="PS50931">
    <property type="entry name" value="HTH_LYSR"/>
    <property type="match status" value="1"/>
</dbReference>
<dbReference type="SUPFAM" id="SSF46785">
    <property type="entry name" value="Winged helix' DNA-binding domain"/>
    <property type="match status" value="1"/>
</dbReference>
<sequence>MLTSNSHDWQQGLAHQGTTLRGVDLNLLTVFDAVMREQNITRAAKNLNMSQPAVSNAVARLKVMFKDDLFMRQGRGISPTLRARQLFVPVRQALQLVKNELPGAVFDPATSTNTFSIAIGTPNDVRFAPQLIKNTTEKAPNVKLNLDSLGGVSLHEKLKQQELDFVIDYTCFEQPGFVSTELYSDELVVICAKDHPRLGNNQQISIEQLQAEQHACLSPTSDVMGLSNRIYKNLEVTSSYRGATLGNLIAVSAQSELICVVPRWVKDFFPTSLGIHALPFPSELAEIKAYLTWHESRENDEAHVWMKEQLMTVCTEVVAKDR</sequence>
<dbReference type="RefSeq" id="WP_141344871.1">
    <property type="nucleotide sequence ID" value="NZ_BJLF01000005.1"/>
</dbReference>
<accession>A0A4Y3HUR0</accession>
<evidence type="ECO:0000256" key="4">
    <source>
        <dbReference type="ARBA" id="ARBA00023163"/>
    </source>
</evidence>
<dbReference type="PRINTS" id="PR00039">
    <property type="entry name" value="HTHLYSR"/>
</dbReference>
<gene>
    <name evidence="6" type="primary">leuO</name>
    <name evidence="6" type="ORF">VIN01S_13040</name>
</gene>
<keyword evidence="4" id="KW-0804">Transcription</keyword>
<dbReference type="NCBIfam" id="NF007063">
    <property type="entry name" value="PRK09508.1"/>
    <property type="match status" value="1"/>
</dbReference>
<keyword evidence="3" id="KW-0238">DNA-binding</keyword>
<dbReference type="GO" id="GO:0003677">
    <property type="term" value="F:DNA binding"/>
    <property type="evidence" value="ECO:0007669"/>
    <property type="project" value="UniProtKB-KW"/>
</dbReference>
<dbReference type="PANTHER" id="PTHR30118">
    <property type="entry name" value="HTH-TYPE TRANSCRIPTIONAL REGULATOR LEUO-RELATED"/>
    <property type="match status" value="1"/>
</dbReference>
<dbReference type="SUPFAM" id="SSF53850">
    <property type="entry name" value="Periplasmic binding protein-like II"/>
    <property type="match status" value="1"/>
</dbReference>
<dbReference type="InterPro" id="IPR005119">
    <property type="entry name" value="LysR_subst-bd"/>
</dbReference>
<dbReference type="Gene3D" id="1.10.10.10">
    <property type="entry name" value="Winged helix-like DNA-binding domain superfamily/Winged helix DNA-binding domain"/>
    <property type="match status" value="1"/>
</dbReference>
<dbReference type="PANTHER" id="PTHR30118:SF6">
    <property type="entry name" value="HTH-TYPE TRANSCRIPTIONAL REGULATOR LEUO"/>
    <property type="match status" value="1"/>
</dbReference>
<evidence type="ECO:0000313" key="6">
    <source>
        <dbReference type="EMBL" id="GEA50500.1"/>
    </source>
</evidence>
<reference evidence="6 7" key="1">
    <citation type="submission" date="2019-06" db="EMBL/GenBank/DDBJ databases">
        <title>Whole genome shotgun sequence of Vibrio inusitatus NBRC 102082.</title>
        <authorList>
            <person name="Hosoyama A."/>
            <person name="Uohara A."/>
            <person name="Ohji S."/>
            <person name="Ichikawa N."/>
        </authorList>
    </citation>
    <scope>NUCLEOTIDE SEQUENCE [LARGE SCALE GENOMIC DNA]</scope>
    <source>
        <strain evidence="6 7">NBRC 102082</strain>
    </source>
</reference>
<evidence type="ECO:0000256" key="2">
    <source>
        <dbReference type="ARBA" id="ARBA00023015"/>
    </source>
</evidence>
<dbReference type="Pfam" id="PF00126">
    <property type="entry name" value="HTH_1"/>
    <property type="match status" value="1"/>
</dbReference>
<dbReference type="InterPro" id="IPR036388">
    <property type="entry name" value="WH-like_DNA-bd_sf"/>
</dbReference>